<keyword evidence="2" id="KW-1185">Reference proteome</keyword>
<protein>
    <submittedName>
        <fullName evidence="1">Uncharacterized protein</fullName>
    </submittedName>
</protein>
<reference evidence="1" key="2">
    <citation type="submission" date="2025-09" db="UniProtKB">
        <authorList>
            <consortium name="EnsemblPlants"/>
        </authorList>
    </citation>
    <scope>IDENTIFICATION</scope>
</reference>
<name>A0ACD5W540_AVESA</name>
<reference evidence="1" key="1">
    <citation type="submission" date="2021-05" db="EMBL/GenBank/DDBJ databases">
        <authorList>
            <person name="Scholz U."/>
            <person name="Mascher M."/>
            <person name="Fiebig A."/>
        </authorList>
    </citation>
    <scope>NUCLEOTIDE SEQUENCE [LARGE SCALE GENOMIC DNA]</scope>
</reference>
<accession>A0ACD5W540</accession>
<dbReference type="Proteomes" id="UP001732700">
    <property type="component" value="Chromosome 3D"/>
</dbReference>
<dbReference type="EnsemblPlants" id="AVESA.00010b.r2.3DG0570940.1">
    <property type="protein sequence ID" value="AVESA.00010b.r2.3DG0570940.1.CDS"/>
    <property type="gene ID" value="AVESA.00010b.r2.3DG0570940"/>
</dbReference>
<sequence length="481" mass="54705">MEAANSSVAVALLCMVTAAWFLHTVFKWNRAGGARQLPGSRGLPIIGESFEFFKSTPSLELIPFLKRRFERYGPIFRTNLIGEDLIVSLDPEFNTYIFQQEEKLFHIWYPDSFMRILGEDNVINVLQSLHKHIKVLVLRLFGPRNLSRVLLGDIQRTAEASLCSWLQQPSVELKDATSRMVFSITAKRLISYDSSTSQDNLLDHFAAFSHGLIAFPIYIPGTAFYKCMQSRKHIMKTLRGLFDERKKAVDVQREHVDFIDILVEDIKEGRPEMSEKIGLDLIVLLLFASSETTSSAMTIILRFLTDNPKALQELTEEHEGIRQRRATPESEITWEEYKSMKFTSHVIHEALRLASIAPVMFRRAIEDVHIKGYTIPKGSKIMISPAATHLNPSIYKDPHVFNPWRWQDTAEPVGSASKDFMAFGGGVRLCVGADLSKLQMSIFLHSLVTKYRWKTIKGGTMVLSPGLRFPDGFHIQLTQKA</sequence>
<evidence type="ECO:0000313" key="1">
    <source>
        <dbReference type="EnsemblPlants" id="AVESA.00010b.r2.3DG0570940.1.CDS"/>
    </source>
</evidence>
<organism evidence="1 2">
    <name type="scientific">Avena sativa</name>
    <name type="common">Oat</name>
    <dbReference type="NCBI Taxonomy" id="4498"/>
    <lineage>
        <taxon>Eukaryota</taxon>
        <taxon>Viridiplantae</taxon>
        <taxon>Streptophyta</taxon>
        <taxon>Embryophyta</taxon>
        <taxon>Tracheophyta</taxon>
        <taxon>Spermatophyta</taxon>
        <taxon>Magnoliopsida</taxon>
        <taxon>Liliopsida</taxon>
        <taxon>Poales</taxon>
        <taxon>Poaceae</taxon>
        <taxon>BOP clade</taxon>
        <taxon>Pooideae</taxon>
        <taxon>Poodae</taxon>
        <taxon>Poeae</taxon>
        <taxon>Poeae Chloroplast Group 1 (Aveneae type)</taxon>
        <taxon>Aveninae</taxon>
        <taxon>Avena</taxon>
    </lineage>
</organism>
<proteinExistence type="predicted"/>
<evidence type="ECO:0000313" key="2">
    <source>
        <dbReference type="Proteomes" id="UP001732700"/>
    </source>
</evidence>